<organism evidence="1 2">
    <name type="scientific">Hohenbuehelia grisea</name>
    <dbReference type="NCBI Taxonomy" id="104357"/>
    <lineage>
        <taxon>Eukaryota</taxon>
        <taxon>Fungi</taxon>
        <taxon>Dikarya</taxon>
        <taxon>Basidiomycota</taxon>
        <taxon>Agaricomycotina</taxon>
        <taxon>Agaricomycetes</taxon>
        <taxon>Agaricomycetidae</taxon>
        <taxon>Agaricales</taxon>
        <taxon>Pleurotineae</taxon>
        <taxon>Pleurotaceae</taxon>
        <taxon>Hohenbuehelia</taxon>
    </lineage>
</organism>
<dbReference type="Proteomes" id="UP001556367">
    <property type="component" value="Unassembled WGS sequence"/>
</dbReference>
<keyword evidence="2" id="KW-1185">Reference proteome</keyword>
<protein>
    <submittedName>
        <fullName evidence="1">Uncharacterized protein</fullName>
    </submittedName>
</protein>
<gene>
    <name evidence="1" type="ORF">HGRIS_005488</name>
</gene>
<comment type="caution">
    <text evidence="1">The sequence shown here is derived from an EMBL/GenBank/DDBJ whole genome shotgun (WGS) entry which is preliminary data.</text>
</comment>
<evidence type="ECO:0000313" key="1">
    <source>
        <dbReference type="EMBL" id="KAL0960446.1"/>
    </source>
</evidence>
<evidence type="ECO:0000313" key="2">
    <source>
        <dbReference type="Proteomes" id="UP001556367"/>
    </source>
</evidence>
<sequence length="102" mass="11173">MYLHRGAGAYICGDVSGVGSTLGFHFRFLWDQTPSKMRSLSLTTAIAMDESTVSSPPSPVALPFLRQSFLHAVMRGHHLDDEPYGRRSWSKVANTEGTSPSC</sequence>
<reference evidence="2" key="1">
    <citation type="submission" date="2024-06" db="EMBL/GenBank/DDBJ databases">
        <title>Multi-omics analyses provide insights into the biosynthesis of the anticancer antibiotic pleurotin in Hohenbuehelia grisea.</title>
        <authorList>
            <person name="Weaver J.A."/>
            <person name="Alberti F."/>
        </authorList>
    </citation>
    <scope>NUCLEOTIDE SEQUENCE [LARGE SCALE GENOMIC DNA]</scope>
    <source>
        <strain evidence="2">T-177</strain>
    </source>
</reference>
<name>A0ABR3JZA7_9AGAR</name>
<dbReference type="EMBL" id="JASNQZ010000001">
    <property type="protein sequence ID" value="KAL0960446.1"/>
    <property type="molecule type" value="Genomic_DNA"/>
</dbReference>
<proteinExistence type="predicted"/>
<accession>A0ABR3JZA7</accession>